<dbReference type="CDD" id="cd11577">
    <property type="entry name" value="GH71"/>
    <property type="match status" value="1"/>
</dbReference>
<dbReference type="GO" id="GO:0051118">
    <property type="term" value="F:glucan endo-1,3-alpha-glucosidase activity"/>
    <property type="evidence" value="ECO:0007669"/>
    <property type="project" value="InterPro"/>
</dbReference>
<organism evidence="5 6">
    <name type="scientific">Cylindrobasidium torrendii FP15055 ss-10</name>
    <dbReference type="NCBI Taxonomy" id="1314674"/>
    <lineage>
        <taxon>Eukaryota</taxon>
        <taxon>Fungi</taxon>
        <taxon>Dikarya</taxon>
        <taxon>Basidiomycota</taxon>
        <taxon>Agaricomycotina</taxon>
        <taxon>Agaricomycetes</taxon>
        <taxon>Agaricomycetidae</taxon>
        <taxon>Agaricales</taxon>
        <taxon>Marasmiineae</taxon>
        <taxon>Physalacriaceae</taxon>
        <taxon>Cylindrobasidium</taxon>
    </lineage>
</organism>
<dbReference type="InterPro" id="IPR005197">
    <property type="entry name" value="Glyco_hydro_71"/>
</dbReference>
<dbReference type="Pfam" id="PF01822">
    <property type="entry name" value="WSC"/>
    <property type="match status" value="3"/>
</dbReference>
<dbReference type="EMBL" id="KN880433">
    <property type="protein sequence ID" value="KIY74009.1"/>
    <property type="molecule type" value="Genomic_DNA"/>
</dbReference>
<dbReference type="Gene3D" id="3.20.20.80">
    <property type="entry name" value="Glycosidases"/>
    <property type="match status" value="1"/>
</dbReference>
<dbReference type="STRING" id="1314674.A0A0D7BUZ9"/>
<feature type="domain" description="WSC" evidence="4">
    <location>
        <begin position="589"/>
        <end position="682"/>
    </location>
</feature>
<keyword evidence="5" id="KW-0378">Hydrolase</keyword>
<dbReference type="PROSITE" id="PS51212">
    <property type="entry name" value="WSC"/>
    <property type="match status" value="3"/>
</dbReference>
<proteinExistence type="predicted"/>
<dbReference type="InterPro" id="IPR002889">
    <property type="entry name" value="WSC_carb-bd"/>
</dbReference>
<keyword evidence="3" id="KW-0732">Signal</keyword>
<evidence type="ECO:0000256" key="3">
    <source>
        <dbReference type="SAM" id="SignalP"/>
    </source>
</evidence>
<dbReference type="SMART" id="SM00321">
    <property type="entry name" value="WSC"/>
    <property type="match status" value="3"/>
</dbReference>
<sequence>MRLTHTFLSLTTLIPYVVFARIDRSTARGLDRHRRLAENSLNDTHTDGLKLTPRADDGKKYVFMHHIVGSRYPYTQANWATDISLMLEKGVDAIALNVGSDWWQQSRVEDAYRAAEGTAMKMFISFDYTAFDCSSATQTITWVNKFKAYPAQFYYDGRPMISSFAGSCMGPDEWSRMKRETNGYLMPFMWGLENQFNNAWSFLDSWLCWGCAWPRENTAINFNDDNYYIGQLGKRFATTVSMAMFTHYSWANKNFYQRGDDFLIPQRWKDLISNRDRLTFVEMVTWNDWGESDYFGPFGGDQPQGTYWAQNYPHTAFFDLSKYYITAYKTGSYPAITQDAIYYWAHPHPSWADAPQDPLPKPDNYAWATEYMFAVVLATSDATVTLGIGGCQTDFSVTRGVNKLKIQLCAGQMRVKMTRNNQQVIYQSPTDFQYSWTTDKYNLNFYASAALGPSQSSTPASSSTSVAASTSTSAAPPSSSGTSWSALGCYPEGTTNSRRALSAISTSSSDMTPSKCTAFCADYAYAGVEYKTECYCGNSLTDNGASGSPIDNGQCNTQCEGDKSQTCGGSWTLSVYKKGSASTQTGQTTWSDYGCVADSTTRALAAATFSQSDMTTSECQALCANYNFAGTEYGSECYCANSITQSGSSGLAVSSGECDSKCGGDASKTCGGSWRLNVYKKDSAPSTSSWTSRGCFTDGNDRLLRDAYSSLSGMTTDSCISYCSNKGFTMAATEYYNQCYCGNVLYKTNGAGASAAASDCNTPCEGNSAQSCGGSWRANVYTAPGASFTRRDSLATYRSLWGLLN</sequence>
<keyword evidence="1" id="KW-0677">Repeat</keyword>
<dbReference type="OrthoDB" id="3257981at2759"/>
<dbReference type="Proteomes" id="UP000054007">
    <property type="component" value="Unassembled WGS sequence"/>
</dbReference>
<feature type="region of interest" description="Disordered" evidence="2">
    <location>
        <begin position="458"/>
        <end position="484"/>
    </location>
</feature>
<dbReference type="AlphaFoldDB" id="A0A0D7BUZ9"/>
<evidence type="ECO:0000256" key="2">
    <source>
        <dbReference type="SAM" id="MobiDB-lite"/>
    </source>
</evidence>
<dbReference type="PANTHER" id="PTHR45964">
    <property type="entry name" value="WSCD FAMILY MEMBER CG9164"/>
    <property type="match status" value="1"/>
</dbReference>
<evidence type="ECO:0000256" key="1">
    <source>
        <dbReference type="ARBA" id="ARBA00022737"/>
    </source>
</evidence>
<keyword evidence="6" id="KW-1185">Reference proteome</keyword>
<feature type="signal peptide" evidence="3">
    <location>
        <begin position="1"/>
        <end position="19"/>
    </location>
</feature>
<dbReference type="PANTHER" id="PTHR45964:SF5">
    <property type="entry name" value="WSCD FAMILY MEMBER CG9164"/>
    <property type="match status" value="1"/>
</dbReference>
<evidence type="ECO:0000313" key="6">
    <source>
        <dbReference type="Proteomes" id="UP000054007"/>
    </source>
</evidence>
<dbReference type="InterPro" id="IPR051589">
    <property type="entry name" value="Sialate-O-sulfotransferase"/>
</dbReference>
<gene>
    <name evidence="5" type="ORF">CYLTODRAFT_156188</name>
</gene>
<evidence type="ECO:0000313" key="5">
    <source>
        <dbReference type="EMBL" id="KIY74009.1"/>
    </source>
</evidence>
<dbReference type="Pfam" id="PF03659">
    <property type="entry name" value="Glyco_hydro_71"/>
    <property type="match status" value="1"/>
</dbReference>
<feature type="chain" id="PRO_5002317801" evidence="3">
    <location>
        <begin position="20"/>
        <end position="805"/>
    </location>
</feature>
<feature type="domain" description="WSC" evidence="4">
    <location>
        <begin position="689"/>
        <end position="784"/>
    </location>
</feature>
<evidence type="ECO:0000259" key="4">
    <source>
        <dbReference type="PROSITE" id="PS51212"/>
    </source>
</evidence>
<protein>
    <submittedName>
        <fullName evidence="5">Glycoside hydrolase family 71 protein</fullName>
    </submittedName>
</protein>
<feature type="domain" description="WSC" evidence="4">
    <location>
        <begin position="483"/>
        <end position="579"/>
    </location>
</feature>
<reference evidence="5 6" key="1">
    <citation type="journal article" date="2015" name="Fungal Genet. Biol.">
        <title>Evolution of novel wood decay mechanisms in Agaricales revealed by the genome sequences of Fistulina hepatica and Cylindrobasidium torrendii.</title>
        <authorList>
            <person name="Floudas D."/>
            <person name="Held B.W."/>
            <person name="Riley R."/>
            <person name="Nagy L.G."/>
            <person name="Koehler G."/>
            <person name="Ransdell A.S."/>
            <person name="Younus H."/>
            <person name="Chow J."/>
            <person name="Chiniquy J."/>
            <person name="Lipzen A."/>
            <person name="Tritt A."/>
            <person name="Sun H."/>
            <person name="Haridas S."/>
            <person name="LaButti K."/>
            <person name="Ohm R.A."/>
            <person name="Kues U."/>
            <person name="Blanchette R.A."/>
            <person name="Grigoriev I.V."/>
            <person name="Minto R.E."/>
            <person name="Hibbett D.S."/>
        </authorList>
    </citation>
    <scope>NUCLEOTIDE SEQUENCE [LARGE SCALE GENOMIC DNA]</scope>
    <source>
        <strain evidence="5 6">FP15055 ss-10</strain>
    </source>
</reference>
<accession>A0A0D7BUZ9</accession>
<name>A0A0D7BUZ9_9AGAR</name>